<keyword evidence="2" id="KW-1003">Cell membrane</keyword>
<evidence type="ECO:0000256" key="5">
    <source>
        <dbReference type="ARBA" id="ARBA00023136"/>
    </source>
</evidence>
<comment type="subcellular location">
    <subcellularLocation>
        <location evidence="1">Cell membrane</location>
        <topology evidence="1">Multi-pass membrane protein</topology>
    </subcellularLocation>
</comment>
<dbReference type="SUPFAM" id="SSF103481">
    <property type="entry name" value="Multidrug resistance efflux transporter EmrE"/>
    <property type="match status" value="2"/>
</dbReference>
<feature type="transmembrane region" description="Helical" evidence="6">
    <location>
        <begin position="161"/>
        <end position="182"/>
    </location>
</feature>
<dbReference type="RefSeq" id="WP_173577799.1">
    <property type="nucleotide sequence ID" value="NZ_WOSW01000024.1"/>
</dbReference>
<feature type="transmembrane region" description="Helical" evidence="6">
    <location>
        <begin position="20"/>
        <end position="40"/>
    </location>
</feature>
<feature type="domain" description="EamA" evidence="7">
    <location>
        <begin position="159"/>
        <end position="287"/>
    </location>
</feature>
<dbReference type="Pfam" id="PF00892">
    <property type="entry name" value="EamA"/>
    <property type="match status" value="2"/>
</dbReference>
<keyword evidence="4 6" id="KW-1133">Transmembrane helix</keyword>
<feature type="transmembrane region" description="Helical" evidence="6">
    <location>
        <begin position="218"/>
        <end position="237"/>
    </location>
</feature>
<evidence type="ECO:0000256" key="2">
    <source>
        <dbReference type="ARBA" id="ARBA00022475"/>
    </source>
</evidence>
<dbReference type="InterPro" id="IPR051258">
    <property type="entry name" value="Diverse_Substrate_Transporter"/>
</dbReference>
<evidence type="ECO:0000256" key="3">
    <source>
        <dbReference type="ARBA" id="ARBA00022692"/>
    </source>
</evidence>
<evidence type="ECO:0000259" key="7">
    <source>
        <dbReference type="Pfam" id="PF00892"/>
    </source>
</evidence>
<dbReference type="PANTHER" id="PTHR42920:SF5">
    <property type="entry name" value="EAMA DOMAIN-CONTAINING PROTEIN"/>
    <property type="match status" value="1"/>
</dbReference>
<dbReference type="Proteomes" id="UP000615326">
    <property type="component" value="Unassembled WGS sequence"/>
</dbReference>
<evidence type="ECO:0000313" key="9">
    <source>
        <dbReference type="Proteomes" id="UP000615326"/>
    </source>
</evidence>
<evidence type="ECO:0000256" key="1">
    <source>
        <dbReference type="ARBA" id="ARBA00004651"/>
    </source>
</evidence>
<comment type="caution">
    <text evidence="8">The sequence shown here is derived from an EMBL/GenBank/DDBJ whole genome shotgun (WGS) entry which is preliminary data.</text>
</comment>
<feature type="domain" description="EamA" evidence="7">
    <location>
        <begin position="20"/>
        <end position="146"/>
    </location>
</feature>
<organism evidence="8 9">
    <name type="scientific">Acetobacter fallax</name>
    <dbReference type="NCBI Taxonomy" id="1737473"/>
    <lineage>
        <taxon>Bacteria</taxon>
        <taxon>Pseudomonadati</taxon>
        <taxon>Pseudomonadota</taxon>
        <taxon>Alphaproteobacteria</taxon>
        <taxon>Acetobacterales</taxon>
        <taxon>Acetobacteraceae</taxon>
        <taxon>Acetobacter</taxon>
    </lineage>
</organism>
<dbReference type="PANTHER" id="PTHR42920">
    <property type="entry name" value="OS03G0707200 PROTEIN-RELATED"/>
    <property type="match status" value="1"/>
</dbReference>
<dbReference type="InterPro" id="IPR000620">
    <property type="entry name" value="EamA_dom"/>
</dbReference>
<feature type="transmembrane region" description="Helical" evidence="6">
    <location>
        <begin position="103"/>
        <end position="123"/>
    </location>
</feature>
<keyword evidence="5 6" id="KW-0472">Membrane</keyword>
<feature type="transmembrane region" description="Helical" evidence="6">
    <location>
        <begin position="130"/>
        <end position="149"/>
    </location>
</feature>
<keyword evidence="9" id="KW-1185">Reference proteome</keyword>
<feature type="transmembrane region" description="Helical" evidence="6">
    <location>
        <begin position="77"/>
        <end position="97"/>
    </location>
</feature>
<reference evidence="8 9" key="1">
    <citation type="journal article" date="2020" name="Int. J. Syst. Evol. Microbiol.">
        <title>Novel acetic acid bacteria from cider fermentations: Acetobacter conturbans sp. nov. and Acetobacter fallax sp. nov.</title>
        <authorList>
            <person name="Sombolestani A.S."/>
            <person name="Cleenwerck I."/>
            <person name="Cnockaert M."/>
            <person name="Borremans W."/>
            <person name="Wieme A.D."/>
            <person name="De Vuyst L."/>
            <person name="Vandamme P."/>
        </authorList>
    </citation>
    <scope>NUCLEOTIDE SEQUENCE [LARGE SCALE GENOMIC DNA]</scope>
    <source>
        <strain evidence="8 9">LMG 1637</strain>
    </source>
</reference>
<accession>A0ABX0KA36</accession>
<gene>
    <name evidence="8" type="ORF">GOB84_12040</name>
</gene>
<dbReference type="InterPro" id="IPR037185">
    <property type="entry name" value="EmrE-like"/>
</dbReference>
<keyword evidence="3 6" id="KW-0812">Transmembrane</keyword>
<evidence type="ECO:0000256" key="6">
    <source>
        <dbReference type="SAM" id="Phobius"/>
    </source>
</evidence>
<feature type="transmembrane region" description="Helical" evidence="6">
    <location>
        <begin position="194"/>
        <end position="212"/>
    </location>
</feature>
<dbReference type="EMBL" id="WOSW01000024">
    <property type="protein sequence ID" value="NHO33279.1"/>
    <property type="molecule type" value="Genomic_DNA"/>
</dbReference>
<protein>
    <submittedName>
        <fullName evidence="8">EamA family transporter</fullName>
    </submittedName>
</protein>
<proteinExistence type="predicted"/>
<evidence type="ECO:0000256" key="4">
    <source>
        <dbReference type="ARBA" id="ARBA00022989"/>
    </source>
</evidence>
<evidence type="ECO:0000313" key="8">
    <source>
        <dbReference type="EMBL" id="NHO33279.1"/>
    </source>
</evidence>
<feature type="transmembrane region" description="Helical" evidence="6">
    <location>
        <begin position="46"/>
        <end position="65"/>
    </location>
</feature>
<name>A0ABX0KA36_9PROT</name>
<sequence>MLHSSSDRKQYGFRPTRQELALVGVTMLWGASFLTVHTAVQYSGPLFFVGIRFLTAGIISLLLFLKTMRNITMRELWAGAAIGLSICLGCSLQAYGLRSISSSQSAFLTALYVPVVPLMQWLVLRKTPHVMSWIGIGLAFAGLMLLAGPNAHRIGLGHGEIATLLGTVAMAGEIILISRFATQVDSRRITVVQLLFAGLFSLLFMPIAGEAVPFCPPVWVLCAVGLGIASVVIQLTMNWAQKVVSPTRATVIYAGEPVWGGIVGRLAGDTLPSLAVLGAAFIIAGVVASEWRPKFTRSARISRAERHSDATI</sequence>